<dbReference type="GO" id="GO:0009086">
    <property type="term" value="P:methionine biosynthetic process"/>
    <property type="evidence" value="ECO:0007669"/>
    <property type="project" value="TreeGrafter"/>
</dbReference>
<dbReference type="NCBIfam" id="TIGR00677">
    <property type="entry name" value="fadh2_euk"/>
    <property type="match status" value="1"/>
</dbReference>
<dbReference type="GO" id="GO:0005829">
    <property type="term" value="C:cytosol"/>
    <property type="evidence" value="ECO:0007669"/>
    <property type="project" value="TreeGrafter"/>
</dbReference>
<dbReference type="InterPro" id="IPR003171">
    <property type="entry name" value="Mehydrof_redctse-like"/>
</dbReference>
<reference evidence="10 11" key="1">
    <citation type="submission" date="2017-12" db="EMBL/GenBank/DDBJ databases">
        <title>Comparative genomics of Botrytis spp.</title>
        <authorList>
            <person name="Valero-Jimenez C.A."/>
            <person name="Tapia P."/>
            <person name="Veloso J."/>
            <person name="Silva-Moreno E."/>
            <person name="Staats M."/>
            <person name="Valdes J.H."/>
            <person name="Van Kan J.A.L."/>
        </authorList>
    </citation>
    <scope>NUCLEOTIDE SEQUENCE [LARGE SCALE GENOMIC DNA]</scope>
    <source>
        <strain evidence="10 11">Bp0003</strain>
    </source>
</reference>
<dbReference type="Pfam" id="PF21895">
    <property type="entry name" value="MTHFR_C"/>
    <property type="match status" value="1"/>
</dbReference>
<dbReference type="GO" id="GO:0004489">
    <property type="term" value="F:methylenetetrahydrofolate reductase [NAD(P)H] activity"/>
    <property type="evidence" value="ECO:0007669"/>
    <property type="project" value="InterPro"/>
</dbReference>
<dbReference type="Gene3D" id="3.20.20.220">
    <property type="match status" value="1"/>
</dbReference>
<dbReference type="SUPFAM" id="SSF51730">
    <property type="entry name" value="FAD-linked oxidoreductase"/>
    <property type="match status" value="1"/>
</dbReference>
<keyword evidence="11" id="KW-1185">Reference proteome</keyword>
<dbReference type="InterPro" id="IPR053806">
    <property type="entry name" value="MTHFR_C"/>
</dbReference>
<comment type="cofactor">
    <cofactor evidence="1">
        <name>FAD</name>
        <dbReference type="ChEBI" id="CHEBI:57692"/>
    </cofactor>
</comment>
<keyword evidence="5" id="KW-0274">FAD</keyword>
<evidence type="ECO:0000256" key="8">
    <source>
        <dbReference type="RuleBase" id="RU004254"/>
    </source>
</evidence>
<name>A0A4Z1FMC3_9HELO</name>
<evidence type="ECO:0000313" key="11">
    <source>
        <dbReference type="Proteomes" id="UP000297910"/>
    </source>
</evidence>
<proteinExistence type="inferred from homology"/>
<sequence length="663" mass="73715">MEKITEKIAALPPDTNYFSLEFFPPKTSMGSSNLRARLDRMSRALRPLFVTVTWGAGGSTATKSLELAELCQRDLGLTTCLHLTCTNMSRALVDQALEDAKALGIRNILALRGDPPRSEEYRAIDEKNGDTPAMDWEFEWAIDLVRYIRKQYGDYFCVGVAAYPEGHADEGHPEGQSLEHDLPYLVEKVQAGADFIMTQLFFDVDAYDGFEQKLRDHPSGAFKNIPIIPGMMPIQSYQMIKRTTKLSHAKLPSTIITRLDAVRGDDEMVKKVGVDILSEMVEHLKSTKSQYSGPRGFHFYTLNLEKAVSFILERTELIPDAETVAALEPEYVPTIPDIADLMSIHSSSHKRSSRRRSSVGSDPYNRIIITAPQTSNPSFEATAQEAGIPAEAVNSRANTLAISEGEGSLGREATWDDFPNGRWGDARSPAYGEIDGYGVSLHMSINQAIKLWGHPSSRADITDIFIRHLEGQLTAIPWSEEGLNEETNSIKKQLLSLNKKGWWTVASQPAVNGLKSSDSVFGWGPKNGFVFQKAFVELFLPTADWKTLHAKLTSPELRDTVSFYASNAKGDFISSDEAVGSTNAVTWGAFPGKEIITPTIIEEVSFRAWAEEAFGIWGEWARVYGKDSQTRKIIDGIKEDVWLVNVIHHAYVEGEGLWDVLLN</sequence>
<dbReference type="AlphaFoldDB" id="A0A4Z1FMC3"/>
<evidence type="ECO:0000256" key="6">
    <source>
        <dbReference type="ARBA" id="ARBA00022857"/>
    </source>
</evidence>
<evidence type="ECO:0000256" key="4">
    <source>
        <dbReference type="ARBA" id="ARBA00022630"/>
    </source>
</evidence>
<accession>A0A4Z1FMC3</accession>
<dbReference type="Proteomes" id="UP000297910">
    <property type="component" value="Unassembled WGS sequence"/>
</dbReference>
<dbReference type="InterPro" id="IPR029041">
    <property type="entry name" value="FAD-linked_oxidoreductase-like"/>
</dbReference>
<dbReference type="PANTHER" id="PTHR45754">
    <property type="entry name" value="METHYLENETETRAHYDROFOLATE REDUCTASE"/>
    <property type="match status" value="1"/>
</dbReference>
<evidence type="ECO:0000256" key="1">
    <source>
        <dbReference type="ARBA" id="ARBA00001974"/>
    </source>
</evidence>
<protein>
    <recommendedName>
        <fullName evidence="9">MTHFR SAM-binding regulatory domain-containing protein</fullName>
    </recommendedName>
</protein>
<dbReference type="Pfam" id="PF02219">
    <property type="entry name" value="MTHFR"/>
    <property type="match status" value="1"/>
</dbReference>
<dbReference type="PANTHER" id="PTHR45754:SF1">
    <property type="entry name" value="METHYLENETETRAHYDROFOLATE REDUCTASE 1"/>
    <property type="match status" value="1"/>
</dbReference>
<dbReference type="GO" id="GO:0035999">
    <property type="term" value="P:tetrahydrofolate interconversion"/>
    <property type="evidence" value="ECO:0007669"/>
    <property type="project" value="UniProtKB-UniPathway"/>
</dbReference>
<dbReference type="FunFam" id="3.20.20.220:FF:000002">
    <property type="entry name" value="Methylenetetrahydrofolate reductase"/>
    <property type="match status" value="1"/>
</dbReference>
<feature type="domain" description="MTHFR SAM-binding regulatory" evidence="9">
    <location>
        <begin position="410"/>
        <end position="661"/>
    </location>
</feature>
<comment type="pathway">
    <text evidence="2 8">One-carbon metabolism; tetrahydrofolate interconversion.</text>
</comment>
<evidence type="ECO:0000256" key="2">
    <source>
        <dbReference type="ARBA" id="ARBA00004777"/>
    </source>
</evidence>
<comment type="similarity">
    <text evidence="3">Belongs to the methylenetetrahydrofolate reductase family.</text>
</comment>
<keyword evidence="7" id="KW-0560">Oxidoreductase</keyword>
<dbReference type="GO" id="GO:0071949">
    <property type="term" value="F:FAD binding"/>
    <property type="evidence" value="ECO:0007669"/>
    <property type="project" value="TreeGrafter"/>
</dbReference>
<evidence type="ECO:0000313" key="10">
    <source>
        <dbReference type="EMBL" id="TGO22797.1"/>
    </source>
</evidence>
<evidence type="ECO:0000256" key="3">
    <source>
        <dbReference type="ARBA" id="ARBA00006743"/>
    </source>
</evidence>
<keyword evidence="6" id="KW-0521">NADP</keyword>
<keyword evidence="4" id="KW-0285">Flavoprotein</keyword>
<dbReference type="EMBL" id="PQXI01000154">
    <property type="protein sequence ID" value="TGO22797.1"/>
    <property type="molecule type" value="Genomic_DNA"/>
</dbReference>
<evidence type="ECO:0000256" key="5">
    <source>
        <dbReference type="ARBA" id="ARBA00022827"/>
    </source>
</evidence>
<dbReference type="CDD" id="cd00537">
    <property type="entry name" value="MTHFR"/>
    <property type="match status" value="1"/>
</dbReference>
<comment type="caution">
    <text evidence="10">The sequence shown here is derived from an EMBL/GenBank/DDBJ whole genome shotgun (WGS) entry which is preliminary data.</text>
</comment>
<dbReference type="InterPro" id="IPR004621">
    <property type="entry name" value="Fadh2_euk"/>
</dbReference>
<evidence type="ECO:0000256" key="7">
    <source>
        <dbReference type="ARBA" id="ARBA00023002"/>
    </source>
</evidence>
<dbReference type="UniPathway" id="UPA00193"/>
<gene>
    <name evidence="10" type="ORF">BPAE_0154g00080</name>
</gene>
<evidence type="ECO:0000259" key="9">
    <source>
        <dbReference type="Pfam" id="PF21895"/>
    </source>
</evidence>
<organism evidence="10 11">
    <name type="scientific">Botrytis paeoniae</name>
    <dbReference type="NCBI Taxonomy" id="278948"/>
    <lineage>
        <taxon>Eukaryota</taxon>
        <taxon>Fungi</taxon>
        <taxon>Dikarya</taxon>
        <taxon>Ascomycota</taxon>
        <taxon>Pezizomycotina</taxon>
        <taxon>Leotiomycetes</taxon>
        <taxon>Helotiales</taxon>
        <taxon>Sclerotiniaceae</taxon>
        <taxon>Botrytis</taxon>
    </lineage>
</organism>